<comment type="caution">
    <text evidence="17">The sequence shown here is derived from an EMBL/GenBank/DDBJ whole genome shotgun (WGS) entry which is preliminary data.</text>
</comment>
<protein>
    <recommendedName>
        <fullName evidence="3 15">Archaeal Lon protease</fullName>
        <ecNumber evidence="15">3.4.21.-</ecNumber>
    </recommendedName>
    <alternativeName>
        <fullName evidence="15">ATP-dependent protease La homolog</fullName>
    </alternativeName>
</protein>
<evidence type="ECO:0000256" key="3">
    <source>
        <dbReference type="ARBA" id="ARBA00022016"/>
    </source>
</evidence>
<dbReference type="Proteomes" id="UP000183375">
    <property type="component" value="Unassembled WGS sequence"/>
</dbReference>
<evidence type="ECO:0000256" key="1">
    <source>
        <dbReference type="ARBA" id="ARBA00004651"/>
    </source>
</evidence>
<keyword evidence="11 15" id="KW-1133">Transmembrane helix</keyword>
<feature type="active site" evidence="14">
    <location>
        <position position="565"/>
    </location>
</feature>
<dbReference type="Pfam" id="PF20436">
    <property type="entry name" value="LonB_AAA-LID"/>
    <property type="match status" value="1"/>
</dbReference>
<proteinExistence type="inferred from homology"/>
<organism evidence="17 18">
    <name type="scientific">Marine Group III euryarchaeote CG-Epi4</name>
    <dbReference type="NCBI Taxonomy" id="1888998"/>
    <lineage>
        <taxon>Archaea</taxon>
        <taxon>Methanobacteriati</taxon>
        <taxon>Thermoplasmatota</taxon>
        <taxon>Thermoplasmata</taxon>
        <taxon>Candidatus Thermoprofundales</taxon>
    </lineage>
</organism>
<feature type="active site" evidence="14">
    <location>
        <position position="522"/>
    </location>
</feature>
<gene>
    <name evidence="17" type="ORF">BEU01_03255</name>
</gene>
<dbReference type="InterPro" id="IPR027417">
    <property type="entry name" value="P-loop_NTPase"/>
</dbReference>
<sequence length="644" mass="70139">MKDPREWVKDLDIESTEDIAVPKMLVDQVIGQKQGVEIVRKAAEQKRHVMLIGDPGTGKSMLAKSMSELLPKEELQDVLVYHNQEDNNEPRVRVVPSGKGKEIVQVQKAQAMIEKEKKAKSQMLIVFTVVGFGILWFITTGFSNPMIIFYSLIAAAFIFMAMRYTNQRNDTANVPKGLVLHKYDAKAAFIDATGAHAGALLGDVRHDPFQSGGLETPAHDRVEAGAIHKAHRGVLYIDEINLLRMESQQALLTAIQEGEFSISGQSERSAGAMTKTEPVPCDFVLIAAGNLDAIQGMHPALRSRIRGYGYEVYMNSTIPDSQDNREKLVRFIAQEVAKDEKIGHFSKGAIGEVIHEAQRRAGRQNHLSLRLRELGGLVRVAGDVSRELNEDTVTAEHVMTAKTIAKPLEQQIADRYVERRKDYKTYSIKGSEVGMVNGLAVMGANSGMAEMAGILMPIVAEVTPAQYKNHGRVIATGKLGEIAKEAVENVSALIKKYTGEDISKHDIHVQFVGAYEGVEGDSASVSIATAVISALENAEIDQTVALTGSLSVRGQVLPVGGVTAKIEAAAETGVTKVLIPSMNAQDVLLDSKYKDIIEVVPVSTLKEVLDNILVASPSKEGLLDNLTKFIPSSQFSNKVKKPSV</sequence>
<evidence type="ECO:0000256" key="6">
    <source>
        <dbReference type="ARBA" id="ARBA00022692"/>
    </source>
</evidence>
<dbReference type="GO" id="GO:0006508">
    <property type="term" value="P:proteolysis"/>
    <property type="evidence" value="ECO:0007669"/>
    <property type="project" value="UniProtKB-KW"/>
</dbReference>
<evidence type="ECO:0000256" key="15">
    <source>
        <dbReference type="RuleBase" id="RU369001"/>
    </source>
</evidence>
<comment type="function">
    <text evidence="15">ATP-dependent serine protease that mediates the selective degradation of mutant and abnormal proteins as well as certain short-lived regulatory proteins. Degrades polypeptides processively.</text>
</comment>
<dbReference type="Pfam" id="PF01078">
    <property type="entry name" value="Mg_chelatase"/>
    <property type="match status" value="1"/>
</dbReference>
<feature type="transmembrane region" description="Helical" evidence="15">
    <location>
        <begin position="145"/>
        <end position="162"/>
    </location>
</feature>
<evidence type="ECO:0000256" key="8">
    <source>
        <dbReference type="ARBA" id="ARBA00022801"/>
    </source>
</evidence>
<dbReference type="PRINTS" id="PR00830">
    <property type="entry name" value="ENDOLAPTASE"/>
</dbReference>
<reference evidence="17 18" key="1">
    <citation type="submission" date="2016-08" db="EMBL/GenBank/DDBJ databases">
        <title>New Insights into Marine Group III Euryarchaeota, from dark to light.</title>
        <authorList>
            <person name="Haro-Moreno J.M."/>
            <person name="Rodriguez-Valera F."/>
            <person name="Lopez-Garcia P."/>
            <person name="Moreira D."/>
            <person name="Martin-Cuadrado A.B."/>
        </authorList>
    </citation>
    <scope>NUCLEOTIDE SEQUENCE [LARGE SCALE GENOMIC DNA]</scope>
    <source>
        <strain evidence="17">CG-Epi4</strain>
    </source>
</reference>
<comment type="caution">
    <text evidence="15">Lacks conserved residue(s) required for the propagation of feature annotation.</text>
</comment>
<dbReference type="GO" id="GO:0005886">
    <property type="term" value="C:plasma membrane"/>
    <property type="evidence" value="ECO:0007669"/>
    <property type="project" value="UniProtKB-SubCell"/>
</dbReference>
<comment type="subcellular location">
    <subcellularLocation>
        <location evidence="1 15">Cell membrane</location>
        <topology evidence="1 15">Multi-pass membrane protein</topology>
    </subcellularLocation>
</comment>
<dbReference type="InterPro" id="IPR027065">
    <property type="entry name" value="Lon_Prtase"/>
</dbReference>
<evidence type="ECO:0000256" key="9">
    <source>
        <dbReference type="ARBA" id="ARBA00022825"/>
    </source>
</evidence>
<dbReference type="PANTHER" id="PTHR10046">
    <property type="entry name" value="ATP DEPENDENT LON PROTEASE FAMILY MEMBER"/>
    <property type="match status" value="1"/>
</dbReference>
<dbReference type="EMBL" id="MIYX01000015">
    <property type="protein sequence ID" value="OIR20946.1"/>
    <property type="molecule type" value="Genomic_DNA"/>
</dbReference>
<dbReference type="InterPro" id="IPR003593">
    <property type="entry name" value="AAA+_ATPase"/>
</dbReference>
<name>A0A1J5TJ16_9ARCH</name>
<evidence type="ECO:0000256" key="14">
    <source>
        <dbReference type="PROSITE-ProRule" id="PRU01122"/>
    </source>
</evidence>
<dbReference type="SMART" id="SM00382">
    <property type="entry name" value="AAA"/>
    <property type="match status" value="1"/>
</dbReference>
<dbReference type="Gene3D" id="3.30.230.10">
    <property type="match status" value="1"/>
</dbReference>
<dbReference type="InterPro" id="IPR020568">
    <property type="entry name" value="Ribosomal_Su5_D2-typ_SF"/>
</dbReference>
<evidence type="ECO:0000256" key="10">
    <source>
        <dbReference type="ARBA" id="ARBA00022840"/>
    </source>
</evidence>
<keyword evidence="12 15" id="KW-0472">Membrane</keyword>
<dbReference type="GO" id="GO:0004252">
    <property type="term" value="F:serine-type endopeptidase activity"/>
    <property type="evidence" value="ECO:0007669"/>
    <property type="project" value="UniProtKB-UniRule"/>
</dbReference>
<evidence type="ECO:0000256" key="5">
    <source>
        <dbReference type="ARBA" id="ARBA00022670"/>
    </source>
</evidence>
<dbReference type="PROSITE" id="PS51786">
    <property type="entry name" value="LON_PROTEOLYTIC"/>
    <property type="match status" value="1"/>
</dbReference>
<keyword evidence="7 15" id="KW-0547">Nucleotide-binding</keyword>
<dbReference type="InterPro" id="IPR000523">
    <property type="entry name" value="Mg_chelatse_chII-like_cat_dom"/>
</dbReference>
<evidence type="ECO:0000256" key="12">
    <source>
        <dbReference type="ARBA" id="ARBA00023136"/>
    </source>
</evidence>
<evidence type="ECO:0000256" key="4">
    <source>
        <dbReference type="ARBA" id="ARBA00022475"/>
    </source>
</evidence>
<accession>A0A1J5TJ16</accession>
<dbReference type="Pfam" id="PF00158">
    <property type="entry name" value="Sigma54_activat"/>
    <property type="match status" value="1"/>
</dbReference>
<dbReference type="GO" id="GO:0004176">
    <property type="term" value="F:ATP-dependent peptidase activity"/>
    <property type="evidence" value="ECO:0007669"/>
    <property type="project" value="UniProtKB-UniRule"/>
</dbReference>
<keyword evidence="6 15" id="KW-0812">Transmembrane</keyword>
<comment type="subunit">
    <text evidence="13 15">Homohexamer. Organized in a ring with a central cavity.</text>
</comment>
<keyword evidence="10 15" id="KW-0067">ATP-binding</keyword>
<evidence type="ECO:0000256" key="11">
    <source>
        <dbReference type="ARBA" id="ARBA00022989"/>
    </source>
</evidence>
<keyword evidence="4 15" id="KW-1003">Cell membrane</keyword>
<evidence type="ECO:0000256" key="7">
    <source>
        <dbReference type="ARBA" id="ARBA00022741"/>
    </source>
</evidence>
<keyword evidence="9 14" id="KW-0720">Serine protease</keyword>
<keyword evidence="5 14" id="KW-0645">Protease</keyword>
<dbReference type="Gene3D" id="3.40.50.300">
    <property type="entry name" value="P-loop containing nucleotide triphosphate hydrolases"/>
    <property type="match status" value="2"/>
</dbReference>
<dbReference type="GO" id="GO:0030163">
    <property type="term" value="P:protein catabolic process"/>
    <property type="evidence" value="ECO:0007669"/>
    <property type="project" value="UniProtKB-UniRule"/>
</dbReference>
<evidence type="ECO:0000256" key="13">
    <source>
        <dbReference type="ARBA" id="ARBA00026070"/>
    </source>
</evidence>
<feature type="domain" description="Lon proteolytic" evidence="16">
    <location>
        <begin position="430"/>
        <end position="615"/>
    </location>
</feature>
<dbReference type="InterPro" id="IPR002078">
    <property type="entry name" value="Sigma_54_int"/>
</dbReference>
<dbReference type="InterPro" id="IPR046843">
    <property type="entry name" value="LonB_AAA-LID"/>
</dbReference>
<dbReference type="GO" id="GO:0005524">
    <property type="term" value="F:ATP binding"/>
    <property type="evidence" value="ECO:0007669"/>
    <property type="project" value="UniProtKB-UniRule"/>
</dbReference>
<keyword evidence="8 14" id="KW-0378">Hydrolase</keyword>
<evidence type="ECO:0000259" key="16">
    <source>
        <dbReference type="PROSITE" id="PS51786"/>
    </source>
</evidence>
<dbReference type="Pfam" id="PF05362">
    <property type="entry name" value="Lon_C"/>
    <property type="match status" value="1"/>
</dbReference>
<comment type="similarity">
    <text evidence="2 15">Belongs to the peptidase S16 family. Archaeal LonB subfamily.</text>
</comment>
<dbReference type="InterPro" id="IPR008269">
    <property type="entry name" value="Lon_proteolytic"/>
</dbReference>
<dbReference type="InterPro" id="IPR014721">
    <property type="entry name" value="Ribsml_uS5_D2-typ_fold_subgr"/>
</dbReference>
<dbReference type="SUPFAM" id="SSF52540">
    <property type="entry name" value="P-loop containing nucleoside triphosphate hydrolases"/>
    <property type="match status" value="1"/>
</dbReference>
<evidence type="ECO:0000256" key="2">
    <source>
        <dbReference type="ARBA" id="ARBA00009579"/>
    </source>
</evidence>
<dbReference type="InterPro" id="IPR004663">
    <property type="entry name" value="Lon_arc"/>
</dbReference>
<dbReference type="SUPFAM" id="SSF54211">
    <property type="entry name" value="Ribosomal protein S5 domain 2-like"/>
    <property type="match status" value="1"/>
</dbReference>
<dbReference type="NCBIfam" id="TIGR00764">
    <property type="entry name" value="lon_rel"/>
    <property type="match status" value="1"/>
</dbReference>
<dbReference type="GO" id="GO:0006355">
    <property type="term" value="P:regulation of DNA-templated transcription"/>
    <property type="evidence" value="ECO:0007669"/>
    <property type="project" value="InterPro"/>
</dbReference>
<evidence type="ECO:0000313" key="17">
    <source>
        <dbReference type="EMBL" id="OIR20946.1"/>
    </source>
</evidence>
<dbReference type="AlphaFoldDB" id="A0A1J5TJ16"/>
<dbReference type="EC" id="3.4.21.-" evidence="15"/>
<dbReference type="Gene3D" id="1.10.8.60">
    <property type="match status" value="1"/>
</dbReference>
<evidence type="ECO:0000313" key="18">
    <source>
        <dbReference type="Proteomes" id="UP000183375"/>
    </source>
</evidence>